<dbReference type="InterPro" id="IPR001647">
    <property type="entry name" value="HTH_TetR"/>
</dbReference>
<accession>A0A660CH91</accession>
<dbReference type="Gene3D" id="1.10.357.10">
    <property type="entry name" value="Tetracycline Repressor, domain 2"/>
    <property type="match status" value="1"/>
</dbReference>
<dbReference type="Proteomes" id="UP000317303">
    <property type="component" value="Unassembled WGS sequence"/>
</dbReference>
<evidence type="ECO:0000256" key="4">
    <source>
        <dbReference type="PROSITE-ProRule" id="PRU00335"/>
    </source>
</evidence>
<evidence type="ECO:0000256" key="2">
    <source>
        <dbReference type="ARBA" id="ARBA00023125"/>
    </source>
</evidence>
<dbReference type="SUPFAM" id="SSF46689">
    <property type="entry name" value="Homeodomain-like"/>
    <property type="match status" value="1"/>
</dbReference>
<dbReference type="GO" id="GO:0000976">
    <property type="term" value="F:transcription cis-regulatory region binding"/>
    <property type="evidence" value="ECO:0007669"/>
    <property type="project" value="TreeGrafter"/>
</dbReference>
<keyword evidence="7" id="KW-1185">Reference proteome</keyword>
<protein>
    <submittedName>
        <fullName evidence="6">TetR family transcriptional regulator</fullName>
    </submittedName>
</protein>
<comment type="caution">
    <text evidence="6">The sequence shown here is derived from an EMBL/GenBank/DDBJ whole genome shotgun (WGS) entry which is preliminary data.</text>
</comment>
<evidence type="ECO:0000313" key="7">
    <source>
        <dbReference type="Proteomes" id="UP000317303"/>
    </source>
</evidence>
<dbReference type="InterPro" id="IPR050109">
    <property type="entry name" value="HTH-type_TetR-like_transc_reg"/>
</dbReference>
<feature type="domain" description="HTH tetR-type" evidence="5">
    <location>
        <begin position="21"/>
        <end position="81"/>
    </location>
</feature>
<evidence type="ECO:0000259" key="5">
    <source>
        <dbReference type="PROSITE" id="PS50977"/>
    </source>
</evidence>
<keyword evidence="2 4" id="KW-0238">DNA-binding</keyword>
<feature type="DNA-binding region" description="H-T-H motif" evidence="4">
    <location>
        <begin position="44"/>
        <end position="63"/>
    </location>
</feature>
<evidence type="ECO:0000256" key="1">
    <source>
        <dbReference type="ARBA" id="ARBA00023015"/>
    </source>
</evidence>
<organism evidence="6 7">
    <name type="scientific">Prauserella rugosa</name>
    <dbReference type="NCBI Taxonomy" id="43354"/>
    <lineage>
        <taxon>Bacteria</taxon>
        <taxon>Bacillati</taxon>
        <taxon>Actinomycetota</taxon>
        <taxon>Actinomycetes</taxon>
        <taxon>Pseudonocardiales</taxon>
        <taxon>Pseudonocardiaceae</taxon>
        <taxon>Prauserella</taxon>
    </lineage>
</organism>
<keyword evidence="3" id="KW-0804">Transcription</keyword>
<dbReference type="EMBL" id="VLJV01000001">
    <property type="protein sequence ID" value="TWH21774.1"/>
    <property type="molecule type" value="Genomic_DNA"/>
</dbReference>
<dbReference type="PANTHER" id="PTHR30055">
    <property type="entry name" value="HTH-TYPE TRANSCRIPTIONAL REGULATOR RUTR"/>
    <property type="match status" value="1"/>
</dbReference>
<dbReference type="InterPro" id="IPR009057">
    <property type="entry name" value="Homeodomain-like_sf"/>
</dbReference>
<gene>
    <name evidence="6" type="ORF">JD82_03643</name>
</gene>
<dbReference type="InterPro" id="IPR023772">
    <property type="entry name" value="DNA-bd_HTH_TetR-type_CS"/>
</dbReference>
<reference evidence="6 7" key="1">
    <citation type="submission" date="2019-07" db="EMBL/GenBank/DDBJ databases">
        <title>R&amp;d 2014.</title>
        <authorList>
            <person name="Klenk H.-P."/>
        </authorList>
    </citation>
    <scope>NUCLEOTIDE SEQUENCE [LARGE SCALE GENOMIC DNA]</scope>
    <source>
        <strain evidence="6 7">DSM 43194</strain>
    </source>
</reference>
<dbReference type="Pfam" id="PF17928">
    <property type="entry name" value="TetR_C_22"/>
    <property type="match status" value="1"/>
</dbReference>
<dbReference type="Pfam" id="PF00440">
    <property type="entry name" value="TetR_N"/>
    <property type="match status" value="1"/>
</dbReference>
<evidence type="ECO:0000256" key="3">
    <source>
        <dbReference type="ARBA" id="ARBA00023163"/>
    </source>
</evidence>
<evidence type="ECO:0000313" key="6">
    <source>
        <dbReference type="EMBL" id="TWH21774.1"/>
    </source>
</evidence>
<dbReference type="PANTHER" id="PTHR30055:SF151">
    <property type="entry name" value="TRANSCRIPTIONAL REGULATORY PROTEIN"/>
    <property type="match status" value="1"/>
</dbReference>
<dbReference type="GO" id="GO:0003700">
    <property type="term" value="F:DNA-binding transcription factor activity"/>
    <property type="evidence" value="ECO:0007669"/>
    <property type="project" value="TreeGrafter"/>
</dbReference>
<keyword evidence="1" id="KW-0805">Transcription regulation</keyword>
<name>A0A660CH91_9PSEU</name>
<dbReference type="PRINTS" id="PR00455">
    <property type="entry name" value="HTHTETR"/>
</dbReference>
<sequence>MSENHSDLPPLRRKPVQERSAKRVERMLDAGAELLAEVGYDGLTTTLVAKRAGVAVGSLYQFFPDKRAIVQALTHRNLDRFVTAVGERLRGVDHQSWWEVVDALLDIYLHMHRDVPGFSQVHFGDVVDVQLLDERRTNNGVITDALADLVAGHVDLPREELDLPISIAVEAADSLLKFAFRADPAGDEKVVAETKALIKTYLASRFGD</sequence>
<proteinExistence type="predicted"/>
<dbReference type="InterPro" id="IPR041674">
    <property type="entry name" value="TetR_C_22"/>
</dbReference>
<dbReference type="AlphaFoldDB" id="A0A660CH91"/>
<dbReference type="PROSITE" id="PS01081">
    <property type="entry name" value="HTH_TETR_1"/>
    <property type="match status" value="1"/>
</dbReference>
<dbReference type="PROSITE" id="PS50977">
    <property type="entry name" value="HTH_TETR_2"/>
    <property type="match status" value="1"/>
</dbReference>
<dbReference type="RefSeq" id="WP_030530133.1">
    <property type="nucleotide sequence ID" value="NZ_JOIJ01000001.1"/>
</dbReference>
<dbReference type="OrthoDB" id="9816320at2"/>